<proteinExistence type="predicted"/>
<evidence type="ECO:0000259" key="6">
    <source>
        <dbReference type="PROSITE" id="PS50011"/>
    </source>
</evidence>
<keyword evidence="4" id="KW-0067">ATP-binding</keyword>
<organism evidence="7 8">
    <name type="scientific">Aureococcus anophagefferens</name>
    <name type="common">Harmful bloom alga</name>
    <dbReference type="NCBI Taxonomy" id="44056"/>
    <lineage>
        <taxon>Eukaryota</taxon>
        <taxon>Sar</taxon>
        <taxon>Stramenopiles</taxon>
        <taxon>Ochrophyta</taxon>
        <taxon>Pelagophyceae</taxon>
        <taxon>Pelagomonadales</taxon>
        <taxon>Pelagomonadaceae</taxon>
        <taxon>Aureococcus</taxon>
    </lineage>
</organism>
<dbReference type="SMART" id="SM00220">
    <property type="entry name" value="S_TKc"/>
    <property type="match status" value="1"/>
</dbReference>
<keyword evidence="1" id="KW-0808">Transferase</keyword>
<evidence type="ECO:0000256" key="4">
    <source>
        <dbReference type="ARBA" id="ARBA00022840"/>
    </source>
</evidence>
<dbReference type="Gene3D" id="3.30.200.20">
    <property type="entry name" value="Phosphorylase Kinase, domain 1"/>
    <property type="match status" value="1"/>
</dbReference>
<feature type="compositionally biased region" description="Pro residues" evidence="5">
    <location>
        <begin position="8"/>
        <end position="26"/>
    </location>
</feature>
<dbReference type="PANTHER" id="PTHR44329">
    <property type="entry name" value="SERINE/THREONINE-PROTEIN KINASE TNNI3K-RELATED"/>
    <property type="match status" value="1"/>
</dbReference>
<dbReference type="PROSITE" id="PS50011">
    <property type="entry name" value="PROTEIN_KINASE_DOM"/>
    <property type="match status" value="1"/>
</dbReference>
<keyword evidence="8" id="KW-1185">Reference proteome</keyword>
<dbReference type="InterPro" id="IPR000719">
    <property type="entry name" value="Prot_kinase_dom"/>
</dbReference>
<evidence type="ECO:0000313" key="8">
    <source>
        <dbReference type="Proteomes" id="UP001363151"/>
    </source>
</evidence>
<feature type="region of interest" description="Disordered" evidence="5">
    <location>
        <begin position="66"/>
        <end position="131"/>
    </location>
</feature>
<evidence type="ECO:0000256" key="2">
    <source>
        <dbReference type="ARBA" id="ARBA00022741"/>
    </source>
</evidence>
<comment type="caution">
    <text evidence="7">The sequence shown here is derived from an EMBL/GenBank/DDBJ whole genome shotgun (WGS) entry which is preliminary data.</text>
</comment>
<keyword evidence="3 7" id="KW-0418">Kinase</keyword>
<feature type="region of interest" description="Disordered" evidence="5">
    <location>
        <begin position="1"/>
        <end position="38"/>
    </location>
</feature>
<evidence type="ECO:0000313" key="7">
    <source>
        <dbReference type="EMBL" id="KAK7241010.1"/>
    </source>
</evidence>
<dbReference type="InterPro" id="IPR011009">
    <property type="entry name" value="Kinase-like_dom_sf"/>
</dbReference>
<evidence type="ECO:0000256" key="5">
    <source>
        <dbReference type="SAM" id="MobiDB-lite"/>
    </source>
</evidence>
<dbReference type="Proteomes" id="UP001363151">
    <property type="component" value="Unassembled WGS sequence"/>
</dbReference>
<dbReference type="Gene3D" id="1.10.510.10">
    <property type="entry name" value="Transferase(Phosphotransferase) domain 1"/>
    <property type="match status" value="1"/>
</dbReference>
<dbReference type="InterPro" id="IPR051681">
    <property type="entry name" value="Ser/Thr_Kinases-Pseudokinases"/>
</dbReference>
<name>A0ABR1FXQ2_AURAN</name>
<sequence>MSGDDAQPPSPPDPIAPPAESPPAPPAEDDLPSGSLGTMNVKTLRKYAEVKGVDVSHCETRLELIRALSPNDLPPPKKRPSFLKSWAARPSPSDSGPTPAADAAGGEQARPAPAKKRNSFLSQEGSEAPKWVQGRRVSVRLGALPPELRADDDIEHCGETLTTRELPRHLLDDDFEVPSFDYDQLQNIAAEPEGFGQQATIHGCVVPRGQRAGRKHALKILRKELADSDAERKALLREVHFLARIRHDHIVEGLGCGATAAGLPCVLLEWLESDVMRAMRLKNVADPDERSMALQAWPSRERLRVLKELAAALDFLHSGAALNGAIVLHRDVKPENLGLTGDGRLKLLDFGLAVALKQDRGASGRYALTGVGSVRYMAPEVVRGETYGTAADVYSFAILAYELCGLNGRPFGGYDEKTHRVKVVDGGERPVLPARWAAALRGLLPRAWADDQDRRVDVAEVVMIMGDIVDAPDTKDPLPEDGGGCACTLS</sequence>
<keyword evidence="2" id="KW-0547">Nucleotide-binding</keyword>
<evidence type="ECO:0000256" key="1">
    <source>
        <dbReference type="ARBA" id="ARBA00022679"/>
    </source>
</evidence>
<feature type="domain" description="Protein kinase" evidence="6">
    <location>
        <begin position="182"/>
        <end position="469"/>
    </location>
</feature>
<protein>
    <submittedName>
        <fullName evidence="7">Protein kinase</fullName>
    </submittedName>
</protein>
<evidence type="ECO:0000256" key="3">
    <source>
        <dbReference type="ARBA" id="ARBA00022777"/>
    </source>
</evidence>
<dbReference type="EMBL" id="JBBJCI010000207">
    <property type="protein sequence ID" value="KAK7241010.1"/>
    <property type="molecule type" value="Genomic_DNA"/>
</dbReference>
<dbReference type="GO" id="GO:0016301">
    <property type="term" value="F:kinase activity"/>
    <property type="evidence" value="ECO:0007669"/>
    <property type="project" value="UniProtKB-KW"/>
</dbReference>
<dbReference type="PANTHER" id="PTHR44329:SF288">
    <property type="entry name" value="MITOGEN-ACTIVATED PROTEIN KINASE KINASE KINASE 20"/>
    <property type="match status" value="1"/>
</dbReference>
<dbReference type="SUPFAM" id="SSF56112">
    <property type="entry name" value="Protein kinase-like (PK-like)"/>
    <property type="match status" value="1"/>
</dbReference>
<reference evidence="7 8" key="1">
    <citation type="submission" date="2024-03" db="EMBL/GenBank/DDBJ databases">
        <title>Aureococcus anophagefferens CCMP1851 and Kratosvirus quantuckense: Draft genome of a second virus-susceptible host strain in the model system.</title>
        <authorList>
            <person name="Chase E."/>
            <person name="Truchon A.R."/>
            <person name="Schepens W."/>
            <person name="Wilhelm S.W."/>
        </authorList>
    </citation>
    <scope>NUCLEOTIDE SEQUENCE [LARGE SCALE GENOMIC DNA]</scope>
    <source>
        <strain evidence="7 8">CCMP1851</strain>
    </source>
</reference>
<gene>
    <name evidence="7" type="ORF">SO694_00054160</name>
</gene>
<accession>A0ABR1FXQ2</accession>
<dbReference type="Pfam" id="PF00069">
    <property type="entry name" value="Pkinase"/>
    <property type="match status" value="1"/>
</dbReference>
<dbReference type="CDD" id="cd14014">
    <property type="entry name" value="STKc_PknB_like"/>
    <property type="match status" value="1"/>
</dbReference>